<protein>
    <submittedName>
        <fullName evidence="3">Adenylate cyclase</fullName>
        <ecNumber evidence="3">4.6.1.1</ecNumber>
    </submittedName>
</protein>
<gene>
    <name evidence="3" type="ORF">MNBD_ALPHA09-1026</name>
</gene>
<dbReference type="EMBL" id="UOEM01000023">
    <property type="protein sequence ID" value="VAW10967.1"/>
    <property type="molecule type" value="Genomic_DNA"/>
</dbReference>
<dbReference type="PANTHER" id="PTHR43081">
    <property type="entry name" value="ADENYLATE CYCLASE, TERMINAL-DIFFERENTIATION SPECIFIC-RELATED"/>
    <property type="match status" value="1"/>
</dbReference>
<dbReference type="GO" id="GO:0035556">
    <property type="term" value="P:intracellular signal transduction"/>
    <property type="evidence" value="ECO:0007669"/>
    <property type="project" value="InterPro"/>
</dbReference>
<feature type="transmembrane region" description="Helical" evidence="1">
    <location>
        <begin position="211"/>
        <end position="236"/>
    </location>
</feature>
<feature type="transmembrane region" description="Helical" evidence="1">
    <location>
        <begin position="115"/>
        <end position="137"/>
    </location>
</feature>
<proteinExistence type="predicted"/>
<dbReference type="PANTHER" id="PTHR43081:SF1">
    <property type="entry name" value="ADENYLATE CYCLASE, TERMINAL-DIFFERENTIATION SPECIFIC"/>
    <property type="match status" value="1"/>
</dbReference>
<dbReference type="SMART" id="SM00044">
    <property type="entry name" value="CYCc"/>
    <property type="match status" value="1"/>
</dbReference>
<reference evidence="3" key="1">
    <citation type="submission" date="2018-06" db="EMBL/GenBank/DDBJ databases">
        <authorList>
            <person name="Zhirakovskaya E."/>
        </authorList>
    </citation>
    <scope>NUCLEOTIDE SEQUENCE</scope>
</reference>
<keyword evidence="1" id="KW-0812">Transmembrane</keyword>
<dbReference type="SUPFAM" id="SSF55073">
    <property type="entry name" value="Nucleotide cyclase"/>
    <property type="match status" value="1"/>
</dbReference>
<feature type="domain" description="Guanylate cyclase" evidence="2">
    <location>
        <begin position="285"/>
        <end position="417"/>
    </location>
</feature>
<name>A0A3B0TC68_9ZZZZ</name>
<accession>A0A3B0TC68</accession>
<feature type="transmembrane region" description="Helical" evidence="1">
    <location>
        <begin position="143"/>
        <end position="163"/>
    </location>
</feature>
<keyword evidence="3" id="KW-0456">Lyase</keyword>
<dbReference type="Pfam" id="PF00211">
    <property type="entry name" value="Guanylate_cyc"/>
    <property type="match status" value="1"/>
</dbReference>
<dbReference type="GO" id="GO:0004016">
    <property type="term" value="F:adenylate cyclase activity"/>
    <property type="evidence" value="ECO:0007669"/>
    <property type="project" value="UniProtKB-EC"/>
</dbReference>
<dbReference type="PROSITE" id="PS50125">
    <property type="entry name" value="GUANYLATE_CYCLASE_2"/>
    <property type="match status" value="1"/>
</dbReference>
<dbReference type="CDD" id="cd07302">
    <property type="entry name" value="CHD"/>
    <property type="match status" value="1"/>
</dbReference>
<feature type="transmembrane region" description="Helical" evidence="1">
    <location>
        <begin position="56"/>
        <end position="75"/>
    </location>
</feature>
<feature type="transmembrane region" description="Helical" evidence="1">
    <location>
        <begin position="170"/>
        <end position="191"/>
    </location>
</feature>
<keyword evidence="1" id="KW-1133">Transmembrane helix</keyword>
<dbReference type="GO" id="GO:0009190">
    <property type="term" value="P:cyclic nucleotide biosynthetic process"/>
    <property type="evidence" value="ECO:0007669"/>
    <property type="project" value="InterPro"/>
</dbReference>
<evidence type="ECO:0000313" key="3">
    <source>
        <dbReference type="EMBL" id="VAW10967.1"/>
    </source>
</evidence>
<evidence type="ECO:0000256" key="1">
    <source>
        <dbReference type="SAM" id="Phobius"/>
    </source>
</evidence>
<dbReference type="AlphaFoldDB" id="A0A3B0TC68"/>
<keyword evidence="1" id="KW-0472">Membrane</keyword>
<dbReference type="InterPro" id="IPR001054">
    <property type="entry name" value="A/G_cyclase"/>
</dbReference>
<dbReference type="InterPro" id="IPR029787">
    <property type="entry name" value="Nucleotide_cyclase"/>
</dbReference>
<dbReference type="Gene3D" id="3.30.70.1230">
    <property type="entry name" value="Nucleotide cyclase"/>
    <property type="match status" value="1"/>
</dbReference>
<organism evidence="3">
    <name type="scientific">hydrothermal vent metagenome</name>
    <dbReference type="NCBI Taxonomy" id="652676"/>
    <lineage>
        <taxon>unclassified sequences</taxon>
        <taxon>metagenomes</taxon>
        <taxon>ecological metagenomes</taxon>
    </lineage>
</organism>
<dbReference type="InterPro" id="IPR050697">
    <property type="entry name" value="Adenylyl/Guanylyl_Cyclase_3/4"/>
</dbReference>
<feature type="transmembrane region" description="Helical" evidence="1">
    <location>
        <begin position="87"/>
        <end position="108"/>
    </location>
</feature>
<evidence type="ECO:0000259" key="2">
    <source>
        <dbReference type="PROSITE" id="PS50125"/>
    </source>
</evidence>
<sequence length="469" mass="49843">MTPEHAAPVPARTTPAAVPAPPMLTRLITSLTPAPISDLPARVIAQIRAREDEAEVLVRILQLIIVTIFASLYAVAPKPGGGMMMQVFTPTAISLYFAVTVFGLAWSLRTRLPDWAVYWSSIMDMGLLFAMIWSFHLQYHQPAAFYLKAPTLLYVFIFIALRALRFQARFVIAAGVAGAVGWIGMVIYAVAIEPEQSVITRDYAAYLTSNLVLIGGEIDKVVSILMVTAILAVAILRARRSLVQAATEGAAAQDLSRFFDASVASKIRASGDETALGRGVMRTVAILNVDLRGFTRLAATLPAPEVMAILAEYQARFVAIIRAHGGAIDKFLGDGIMATFGAVETDEGAAACALAALEDIVAESKAWMAEREAAGLPQLVTNAAVAAGPTVCGVVGHGSRLEYTVIGPSVNLSAKLEKYNKTLGTLALTNAETLALAKPAGFTPKTPPRMVECTVDGIAGQHRLAVIGE</sequence>
<dbReference type="EC" id="4.6.1.1" evidence="3"/>